<sequence>MFMLEMWMFLLTMLNGFTVNVFVFGGGEWCLGSAWSSFSYHCSKCWPLPLQPHQEPTCGSKGQSAGSSFYSIWGQGGSLRFPTSKKIKTTFYLSFVHGLHHDCRLVS</sequence>
<evidence type="ECO:0008006" key="4">
    <source>
        <dbReference type="Google" id="ProtNLM"/>
    </source>
</evidence>
<dbReference type="AlphaFoldDB" id="A0A1Y2C854"/>
<accession>A0A1Y2C854</accession>
<protein>
    <recommendedName>
        <fullName evidence="4">Secreted protein</fullName>
    </recommendedName>
</protein>
<reference evidence="2 3" key="1">
    <citation type="submission" date="2016-07" db="EMBL/GenBank/DDBJ databases">
        <title>Pervasive Adenine N6-methylation of Active Genes in Fungi.</title>
        <authorList>
            <consortium name="DOE Joint Genome Institute"/>
            <person name="Mondo S.J."/>
            <person name="Dannebaum R.O."/>
            <person name="Kuo R.C."/>
            <person name="Labutti K."/>
            <person name="Haridas S."/>
            <person name="Kuo A."/>
            <person name="Salamov A."/>
            <person name="Ahrendt S.R."/>
            <person name="Lipzen A."/>
            <person name="Sullivan W."/>
            <person name="Andreopoulos W.B."/>
            <person name="Clum A."/>
            <person name="Lindquist E."/>
            <person name="Daum C."/>
            <person name="Ramamoorthy G.K."/>
            <person name="Gryganskyi A."/>
            <person name="Culley D."/>
            <person name="Magnuson J.K."/>
            <person name="James T.Y."/>
            <person name="O'Malley M.A."/>
            <person name="Stajich J.E."/>
            <person name="Spatafora J.W."/>
            <person name="Visel A."/>
            <person name="Grigoriev I.V."/>
        </authorList>
    </citation>
    <scope>NUCLEOTIDE SEQUENCE [LARGE SCALE GENOMIC DNA]</scope>
    <source>
        <strain evidence="2 3">JEL800</strain>
    </source>
</reference>
<dbReference type="Proteomes" id="UP000193642">
    <property type="component" value="Unassembled WGS sequence"/>
</dbReference>
<organism evidence="2 3">
    <name type="scientific">Rhizoclosmatium globosum</name>
    <dbReference type="NCBI Taxonomy" id="329046"/>
    <lineage>
        <taxon>Eukaryota</taxon>
        <taxon>Fungi</taxon>
        <taxon>Fungi incertae sedis</taxon>
        <taxon>Chytridiomycota</taxon>
        <taxon>Chytridiomycota incertae sedis</taxon>
        <taxon>Chytridiomycetes</taxon>
        <taxon>Chytridiales</taxon>
        <taxon>Chytriomycetaceae</taxon>
        <taxon>Rhizoclosmatium</taxon>
    </lineage>
</organism>
<evidence type="ECO:0000313" key="3">
    <source>
        <dbReference type="Proteomes" id="UP000193642"/>
    </source>
</evidence>
<evidence type="ECO:0000313" key="2">
    <source>
        <dbReference type="EMBL" id="ORY43126.1"/>
    </source>
</evidence>
<dbReference type="EMBL" id="MCGO01000026">
    <property type="protein sequence ID" value="ORY43126.1"/>
    <property type="molecule type" value="Genomic_DNA"/>
</dbReference>
<keyword evidence="3" id="KW-1185">Reference proteome</keyword>
<name>A0A1Y2C854_9FUNG</name>
<gene>
    <name evidence="2" type="ORF">BCR33DRAFT_272315</name>
</gene>
<feature type="signal peptide" evidence="1">
    <location>
        <begin position="1"/>
        <end position="16"/>
    </location>
</feature>
<proteinExistence type="predicted"/>
<comment type="caution">
    <text evidence="2">The sequence shown here is derived from an EMBL/GenBank/DDBJ whole genome shotgun (WGS) entry which is preliminary data.</text>
</comment>
<keyword evidence="1" id="KW-0732">Signal</keyword>
<evidence type="ECO:0000256" key="1">
    <source>
        <dbReference type="SAM" id="SignalP"/>
    </source>
</evidence>
<feature type="chain" id="PRO_5010997422" description="Secreted protein" evidence="1">
    <location>
        <begin position="17"/>
        <end position="107"/>
    </location>
</feature>